<evidence type="ECO:0000256" key="3">
    <source>
        <dbReference type="ARBA" id="ARBA00023274"/>
    </source>
</evidence>
<sequence>MLAVESRFLSVLRDARCLRCQTQAVWTSVRHKSTASAKPSPKEQPDNVQPIELDRPIGLPYPPLPGQNTGLDHRSLSERRDDFVDWQKHLQRRKELTTHLAKPYFREWTNLKYNEGKTFRSNPRLFKHDKALFFPNLYGVTLESPKKPQDTTNIIKGKISVVSLFSSLWAEQQVATFTKRQNNPQLYETLEANPSTTQRVEINIEENRLKAWLIRLFMGNMRRKMPRDQHDKYFLVQKGMTDSIKQAIGMLNSKVGYVYLLDDYGHIRWAGSGSAEPSERDSLNAGLLRLIEEKKKRADDISGASTTSPVKRRIDLQSQLKSQSDRDHLPEKQQHHKTKSDKTAENNTVPSPLSTDFTDQRIDSRDLSCSTDDTPINAGQSLALQTKALIDSICLRENSVHHVMAIVDAPALFEHVLGLCGMGIGRSVGVDVGATSRWRARLFCLRAEEVRVASESSRRYSEYHQKGVSRWVTSHDDCSRDLPAGSRPDQASRTVKLAKNPSPTTSPKLIDDSTSPISQLDKLTTNDSKQPKCAKVKTAQLWGKSKDDLTKQLDELKTELGQLRVQKISQGASSKLNRIHDLRKSIARILTVIKANQRAQLRLFYKGKKYLPLDLRSKQTRAIRRRLTKNEASLITEKQRKKSIHFPQRKFAVKGCMEMGISSFL</sequence>
<keyword evidence="2 5" id="KW-0689">Ribosomal protein</keyword>
<dbReference type="PANTHER" id="PTHR28106">
    <property type="entry name" value="MITOCHONDRIAL ATPASE COMPLEX SUBUNIT ATP10"/>
    <property type="match status" value="1"/>
</dbReference>
<dbReference type="Pfam" id="PF05176">
    <property type="entry name" value="ATP-synt_10"/>
    <property type="match status" value="1"/>
</dbReference>
<dbReference type="Gene3D" id="1.10.287.310">
    <property type="match status" value="1"/>
</dbReference>
<evidence type="ECO:0000256" key="2">
    <source>
        <dbReference type="ARBA" id="ARBA00022980"/>
    </source>
</evidence>
<dbReference type="GO" id="GO:0030684">
    <property type="term" value="C:preribosome"/>
    <property type="evidence" value="ECO:0007669"/>
    <property type="project" value="UniProtKB-ARBA"/>
</dbReference>
<dbReference type="GO" id="GO:0003735">
    <property type="term" value="F:structural constituent of ribosome"/>
    <property type="evidence" value="ECO:0007669"/>
    <property type="project" value="InterPro"/>
</dbReference>
<dbReference type="FunFam" id="6.10.250.3450:FF:000001">
    <property type="entry name" value="60S ribosomal protein L35"/>
    <property type="match status" value="1"/>
</dbReference>
<name>A0A093VME6_TALMA</name>
<keyword evidence="3" id="KW-0687">Ribonucleoprotein</keyword>
<feature type="compositionally biased region" description="Basic and acidic residues" evidence="4">
    <location>
        <begin position="323"/>
        <end position="333"/>
    </location>
</feature>
<comment type="similarity">
    <text evidence="1">Belongs to the universal ribosomal protein uL29 family.</text>
</comment>
<dbReference type="AlphaFoldDB" id="A0A093VME6"/>
<proteinExistence type="inferred from homology"/>
<dbReference type="Pfam" id="PF00831">
    <property type="entry name" value="Ribosomal_L29"/>
    <property type="match status" value="1"/>
</dbReference>
<feature type="region of interest" description="Disordered" evidence="4">
    <location>
        <begin position="479"/>
        <end position="529"/>
    </location>
</feature>
<dbReference type="NCBIfam" id="TIGR00012">
    <property type="entry name" value="L29"/>
    <property type="match status" value="1"/>
</dbReference>
<dbReference type="EMBL" id="JPOX01000014">
    <property type="protein sequence ID" value="KFX47826.1"/>
    <property type="molecule type" value="Genomic_DNA"/>
</dbReference>
<feature type="region of interest" description="Disordered" evidence="4">
    <location>
        <begin position="298"/>
        <end position="360"/>
    </location>
</feature>
<dbReference type="PANTHER" id="PTHR28106:SF1">
    <property type="entry name" value="MITOCHONDRIAL ATPASE COMPLEX SUBUNIT ATP10"/>
    <property type="match status" value="1"/>
</dbReference>
<evidence type="ECO:0000313" key="5">
    <source>
        <dbReference type="EMBL" id="KFX47826.1"/>
    </source>
</evidence>
<dbReference type="CDD" id="cd00427">
    <property type="entry name" value="Ribosomal_L29_HIP"/>
    <property type="match status" value="1"/>
</dbReference>
<gene>
    <name evidence="5" type="ORF">GQ26_0142120</name>
</gene>
<feature type="compositionally biased region" description="Polar residues" evidence="4">
    <location>
        <begin position="501"/>
        <end position="528"/>
    </location>
</feature>
<dbReference type="SUPFAM" id="SSF46561">
    <property type="entry name" value="Ribosomal protein L29 (L29p)"/>
    <property type="match status" value="1"/>
</dbReference>
<dbReference type="InterPro" id="IPR036049">
    <property type="entry name" value="Ribosomal_uL29_sf"/>
</dbReference>
<dbReference type="FunFam" id="1.10.287.310:FF:000002">
    <property type="entry name" value="60S ribosomal protein L35"/>
    <property type="match status" value="1"/>
</dbReference>
<feature type="compositionally biased region" description="Polar residues" evidence="4">
    <location>
        <begin position="345"/>
        <end position="357"/>
    </location>
</feature>
<dbReference type="GO" id="GO:0005743">
    <property type="term" value="C:mitochondrial inner membrane"/>
    <property type="evidence" value="ECO:0007669"/>
    <property type="project" value="TreeGrafter"/>
</dbReference>
<reference evidence="5" key="1">
    <citation type="journal article" date="2014" name="PLoS Genet.">
        <title>Signature Gene Expression Reveals Novel Clues to the Molecular Mechanisms of Dimorphic Transition in Penicillium marneffei.</title>
        <authorList>
            <person name="Yang E."/>
            <person name="Wang G."/>
            <person name="Cai J."/>
            <person name="Woo P.C."/>
            <person name="Lau S.K."/>
            <person name="Yuen K.-Y."/>
            <person name="Chow W.-N."/>
            <person name="Lin X."/>
        </authorList>
    </citation>
    <scope>NUCLEOTIDE SEQUENCE [LARGE SCALE GENOMIC DNA]</scope>
    <source>
        <strain evidence="5">PM1</strain>
    </source>
</reference>
<dbReference type="GO" id="GO:0022625">
    <property type="term" value="C:cytosolic large ribosomal subunit"/>
    <property type="evidence" value="ECO:0007669"/>
    <property type="project" value="UniProtKB-ARBA"/>
</dbReference>
<dbReference type="GO" id="GO:0006412">
    <property type="term" value="P:translation"/>
    <property type="evidence" value="ECO:0007669"/>
    <property type="project" value="InterPro"/>
</dbReference>
<evidence type="ECO:0000256" key="4">
    <source>
        <dbReference type="SAM" id="MobiDB-lite"/>
    </source>
</evidence>
<dbReference type="GO" id="GO:0033615">
    <property type="term" value="P:mitochondrial proton-transporting ATP synthase complex assembly"/>
    <property type="evidence" value="ECO:0007669"/>
    <property type="project" value="TreeGrafter"/>
</dbReference>
<dbReference type="HOGENOM" id="CLU_488499_0_0_1"/>
<dbReference type="HAMAP" id="MF_00374">
    <property type="entry name" value="Ribosomal_uL29"/>
    <property type="match status" value="1"/>
</dbReference>
<protein>
    <submittedName>
        <fullName evidence="5">60S ribosomal protein L35</fullName>
    </submittedName>
</protein>
<dbReference type="Gene3D" id="6.10.250.3450">
    <property type="match status" value="1"/>
</dbReference>
<feature type="region of interest" description="Disordered" evidence="4">
    <location>
        <begin position="29"/>
        <end position="53"/>
    </location>
</feature>
<dbReference type="InterPro" id="IPR001854">
    <property type="entry name" value="Ribosomal_uL29"/>
</dbReference>
<dbReference type="InterPro" id="IPR007849">
    <property type="entry name" value="ATP10"/>
</dbReference>
<comment type="caution">
    <text evidence="5">The sequence shown here is derived from an EMBL/GenBank/DDBJ whole genome shotgun (WGS) entry which is preliminary data.</text>
</comment>
<evidence type="ECO:0000256" key="1">
    <source>
        <dbReference type="ARBA" id="ARBA00009254"/>
    </source>
</evidence>
<accession>A0A093VME6</accession>
<organism evidence="5">
    <name type="scientific">Talaromyces marneffei PM1</name>
    <dbReference type="NCBI Taxonomy" id="1077442"/>
    <lineage>
        <taxon>Eukaryota</taxon>
        <taxon>Fungi</taxon>
        <taxon>Dikarya</taxon>
        <taxon>Ascomycota</taxon>
        <taxon>Pezizomycotina</taxon>
        <taxon>Eurotiomycetes</taxon>
        <taxon>Eurotiomycetidae</taxon>
        <taxon>Eurotiales</taxon>
        <taxon>Trichocomaceae</taxon>
        <taxon>Talaromyces</taxon>
        <taxon>Talaromyces sect. Talaromyces</taxon>
    </lineage>
</organism>